<dbReference type="Proteomes" id="UP001275084">
    <property type="component" value="Unassembled WGS sequence"/>
</dbReference>
<dbReference type="Pfam" id="PF01370">
    <property type="entry name" value="Epimerase"/>
    <property type="match status" value="1"/>
</dbReference>
<dbReference type="Gene3D" id="3.40.50.720">
    <property type="entry name" value="NAD(P)-binding Rossmann-like Domain"/>
    <property type="match status" value="1"/>
</dbReference>
<reference evidence="4" key="1">
    <citation type="journal article" date="2023" name="Mol. Phylogenet. Evol.">
        <title>Genome-scale phylogeny and comparative genomics of the fungal order Sordariales.</title>
        <authorList>
            <person name="Hensen N."/>
            <person name="Bonometti L."/>
            <person name="Westerberg I."/>
            <person name="Brannstrom I.O."/>
            <person name="Guillou S."/>
            <person name="Cros-Aarteil S."/>
            <person name="Calhoun S."/>
            <person name="Haridas S."/>
            <person name="Kuo A."/>
            <person name="Mondo S."/>
            <person name="Pangilinan J."/>
            <person name="Riley R."/>
            <person name="LaButti K."/>
            <person name="Andreopoulos B."/>
            <person name="Lipzen A."/>
            <person name="Chen C."/>
            <person name="Yan M."/>
            <person name="Daum C."/>
            <person name="Ng V."/>
            <person name="Clum A."/>
            <person name="Steindorff A."/>
            <person name="Ohm R.A."/>
            <person name="Martin F."/>
            <person name="Silar P."/>
            <person name="Natvig D.O."/>
            <person name="Lalanne C."/>
            <person name="Gautier V."/>
            <person name="Ament-Velasquez S.L."/>
            <person name="Kruys A."/>
            <person name="Hutchinson M.I."/>
            <person name="Powell A.J."/>
            <person name="Barry K."/>
            <person name="Miller A.N."/>
            <person name="Grigoriev I.V."/>
            <person name="Debuchy R."/>
            <person name="Gladieux P."/>
            <person name="Hiltunen Thoren M."/>
            <person name="Johannesson H."/>
        </authorList>
    </citation>
    <scope>NUCLEOTIDE SEQUENCE</scope>
    <source>
        <strain evidence="4">CBS 955.72</strain>
    </source>
</reference>
<accession>A0AAJ0HNH0</accession>
<dbReference type="SUPFAM" id="SSF51735">
    <property type="entry name" value="NAD(P)-binding Rossmann-fold domains"/>
    <property type="match status" value="1"/>
</dbReference>
<gene>
    <name evidence="4" type="ORF">B0T25DRAFT_452017</name>
</gene>
<dbReference type="GO" id="GO:0016616">
    <property type="term" value="F:oxidoreductase activity, acting on the CH-OH group of donors, NAD or NADP as acceptor"/>
    <property type="evidence" value="ECO:0007669"/>
    <property type="project" value="TreeGrafter"/>
</dbReference>
<sequence length="341" mass="37363">MAEPTPSIPKGSLILITGVTGHVASELTRQFLERGYRVRGTVRDLARASWLNDVFQPYAANNHLTLAHVPDMTVPGAFDDAIRGVSAVAHVATIGFDPDPTKVIPPTVAAATSILRAAAAEPSVRRFVFTSSIVAATMLAPGKTAHVTQESWNETALDLAWAPPPYGPERIVSVYMASKVAAEREVWRFVSDERPSFVVNVVSPQVIWGERLNANCAAPSGAMLPDLYDGKPPETGYIPAVFAVDVLDVSLLHIAAMLNPDTRSERIQAWGRYHTWNEVLAVLRNLYPQRKFIGDFVGLPDLSITTDESKPLALMKKWGNQDGWRAFEDTVRDNLKRVNGK</sequence>
<reference evidence="4" key="2">
    <citation type="submission" date="2023-06" db="EMBL/GenBank/DDBJ databases">
        <authorList>
            <consortium name="Lawrence Berkeley National Laboratory"/>
            <person name="Haridas S."/>
            <person name="Hensen N."/>
            <person name="Bonometti L."/>
            <person name="Westerberg I."/>
            <person name="Brannstrom I.O."/>
            <person name="Guillou S."/>
            <person name="Cros-Aarteil S."/>
            <person name="Calhoun S."/>
            <person name="Kuo A."/>
            <person name="Mondo S."/>
            <person name="Pangilinan J."/>
            <person name="Riley R."/>
            <person name="Labutti K."/>
            <person name="Andreopoulos B."/>
            <person name="Lipzen A."/>
            <person name="Chen C."/>
            <person name="Yanf M."/>
            <person name="Daum C."/>
            <person name="Ng V."/>
            <person name="Clum A."/>
            <person name="Steindorff A."/>
            <person name="Ohm R."/>
            <person name="Martin F."/>
            <person name="Silar P."/>
            <person name="Natvig D."/>
            <person name="Lalanne C."/>
            <person name="Gautier V."/>
            <person name="Ament-Velasquez S.L."/>
            <person name="Kruys A."/>
            <person name="Hutchinson M.I."/>
            <person name="Powell A.J."/>
            <person name="Barry K."/>
            <person name="Miller A.N."/>
            <person name="Grigoriev I.V."/>
            <person name="Debuchy R."/>
            <person name="Gladieux P."/>
            <person name="Thoren M.H."/>
            <person name="Johannesson H."/>
        </authorList>
    </citation>
    <scope>NUCLEOTIDE SEQUENCE</scope>
    <source>
        <strain evidence="4">CBS 955.72</strain>
    </source>
</reference>
<keyword evidence="5" id="KW-1185">Reference proteome</keyword>
<dbReference type="InterPro" id="IPR036291">
    <property type="entry name" value="NAD(P)-bd_dom_sf"/>
</dbReference>
<keyword evidence="1" id="KW-0560">Oxidoreductase</keyword>
<dbReference type="EMBL" id="JAUIQD010000003">
    <property type="protein sequence ID" value="KAK3357848.1"/>
    <property type="molecule type" value="Genomic_DNA"/>
</dbReference>
<organism evidence="4 5">
    <name type="scientific">Lasiosphaeria hispida</name>
    <dbReference type="NCBI Taxonomy" id="260671"/>
    <lineage>
        <taxon>Eukaryota</taxon>
        <taxon>Fungi</taxon>
        <taxon>Dikarya</taxon>
        <taxon>Ascomycota</taxon>
        <taxon>Pezizomycotina</taxon>
        <taxon>Sordariomycetes</taxon>
        <taxon>Sordariomycetidae</taxon>
        <taxon>Sordariales</taxon>
        <taxon>Lasiosphaeriaceae</taxon>
        <taxon>Lasiosphaeria</taxon>
    </lineage>
</organism>
<comment type="caution">
    <text evidence="4">The sequence shown here is derived from an EMBL/GenBank/DDBJ whole genome shotgun (WGS) entry which is preliminary data.</text>
</comment>
<comment type="similarity">
    <text evidence="2">Belongs to the NAD(P)-dependent epimerase/dehydratase family. Dihydroflavonol-4-reductase subfamily.</text>
</comment>
<dbReference type="InterPro" id="IPR001509">
    <property type="entry name" value="Epimerase_deHydtase"/>
</dbReference>
<feature type="domain" description="NAD-dependent epimerase/dehydratase" evidence="3">
    <location>
        <begin position="14"/>
        <end position="197"/>
    </location>
</feature>
<evidence type="ECO:0000313" key="4">
    <source>
        <dbReference type="EMBL" id="KAK3357848.1"/>
    </source>
</evidence>
<name>A0AAJ0HNH0_9PEZI</name>
<evidence type="ECO:0000313" key="5">
    <source>
        <dbReference type="Proteomes" id="UP001275084"/>
    </source>
</evidence>
<proteinExistence type="inferred from homology"/>
<dbReference type="PANTHER" id="PTHR10366:SF562">
    <property type="entry name" value="ALDEHYDE REDUCTASE II (AFU_ORTHOLOGUE AFUA_1G11360)"/>
    <property type="match status" value="1"/>
</dbReference>
<evidence type="ECO:0000256" key="1">
    <source>
        <dbReference type="ARBA" id="ARBA00023002"/>
    </source>
</evidence>
<dbReference type="PANTHER" id="PTHR10366">
    <property type="entry name" value="NAD DEPENDENT EPIMERASE/DEHYDRATASE"/>
    <property type="match status" value="1"/>
</dbReference>
<protein>
    <recommendedName>
        <fullName evidence="3">NAD-dependent epimerase/dehydratase domain-containing protein</fullName>
    </recommendedName>
</protein>
<dbReference type="InterPro" id="IPR050425">
    <property type="entry name" value="NAD(P)_dehydrat-like"/>
</dbReference>
<dbReference type="AlphaFoldDB" id="A0AAJ0HNH0"/>
<evidence type="ECO:0000256" key="2">
    <source>
        <dbReference type="ARBA" id="ARBA00023445"/>
    </source>
</evidence>
<evidence type="ECO:0000259" key="3">
    <source>
        <dbReference type="Pfam" id="PF01370"/>
    </source>
</evidence>